<protein>
    <submittedName>
        <fullName evidence="12">Heme biosynthesis protein HemY</fullName>
    </submittedName>
</protein>
<keyword evidence="4" id="KW-1003">Cell membrane</keyword>
<dbReference type="Proteomes" id="UP000832011">
    <property type="component" value="Chromosome"/>
</dbReference>
<sequence>MKALIWLVVLFAGAAAVAVLTHSYPGNVFIIVGDELRRVSLNTFILSTVVFVVVLYLFMSLLGRLVSIPGGMRRYGKRRRSAKVADALNEAGQAFFEGRFQKAQSETDKVLKNKECGDAAPLALMLAAYSAEQTNDDAAKQGYLQRLAALPESMQLSRYLLEAESALERYDYEAAQTSIDAARKLNPGLTRLLQLELRMAVDQKDTMKVLRLTEQLSKAGALSATELQQYQWVAYRQLLAQCHDAKALKTCLKRIPDADQKGGLSVEIAERFQQLGLYAQAVKWAKTHYPQNRDVALLKVLFESAENLSDKEQQQAFEAADGWLKTYREDTDLLLALGEAAYQRQLWGKAQSYLEASLSQQPSIQAHLALAKVFKATEQTALAEQHQAAALALVEQAGSWEEA</sequence>
<gene>
    <name evidence="12" type="ORF">LVJ82_02515</name>
</gene>
<evidence type="ECO:0000256" key="3">
    <source>
        <dbReference type="ARBA" id="ARBA00004744"/>
    </source>
</evidence>
<keyword evidence="13" id="KW-1185">Reference proteome</keyword>
<feature type="transmembrane region" description="Helical" evidence="10">
    <location>
        <begin position="45"/>
        <end position="70"/>
    </location>
</feature>
<evidence type="ECO:0000256" key="6">
    <source>
        <dbReference type="ARBA" id="ARBA00022692"/>
    </source>
</evidence>
<evidence type="ECO:0000256" key="7">
    <source>
        <dbReference type="ARBA" id="ARBA00022989"/>
    </source>
</evidence>
<evidence type="ECO:0000313" key="13">
    <source>
        <dbReference type="Proteomes" id="UP000832011"/>
    </source>
</evidence>
<evidence type="ECO:0000313" key="12">
    <source>
        <dbReference type="EMBL" id="UOO89880.1"/>
    </source>
</evidence>
<reference evidence="12 13" key="1">
    <citation type="journal article" date="2022" name="Res Sq">
        <title>Evolution of multicellular longitudinally dividing oral cavity symbionts (Neisseriaceae).</title>
        <authorList>
            <person name="Nyongesa S."/>
            <person name="Weber P."/>
            <person name="Bernet E."/>
            <person name="Pullido F."/>
            <person name="Nieckarz M."/>
            <person name="Delaby M."/>
            <person name="Nieves C."/>
            <person name="Viehboeck T."/>
            <person name="Krause N."/>
            <person name="Rivera-Millot A."/>
            <person name="Nakamura A."/>
            <person name="Vischer N."/>
            <person name="VanNieuwenhze M."/>
            <person name="Brun Y."/>
            <person name="Cava F."/>
            <person name="Bulgheresi S."/>
            <person name="Veyrier F."/>
        </authorList>
    </citation>
    <scope>NUCLEOTIDE SEQUENCE [LARGE SCALE GENOMIC DNA]</scope>
    <source>
        <strain evidence="12 13">SN4</strain>
    </source>
</reference>
<dbReference type="InterPro" id="IPR010817">
    <property type="entry name" value="HemY_N"/>
</dbReference>
<organism evidence="12 13">
    <name type="scientific">Vitreoscilla massiliensis</name>
    <dbReference type="NCBI Taxonomy" id="1689272"/>
    <lineage>
        <taxon>Bacteria</taxon>
        <taxon>Pseudomonadati</taxon>
        <taxon>Pseudomonadota</taxon>
        <taxon>Betaproteobacteria</taxon>
        <taxon>Neisseriales</taxon>
        <taxon>Neisseriaceae</taxon>
        <taxon>Vitreoscilla</taxon>
    </lineage>
</organism>
<comment type="pathway">
    <text evidence="3">Porphyrin-containing compound metabolism; protoheme biosynthesis.</text>
</comment>
<keyword evidence="6 10" id="KW-0812">Transmembrane</keyword>
<keyword evidence="8 10" id="KW-0472">Membrane</keyword>
<keyword evidence="9" id="KW-0627">Porphyrin biosynthesis</keyword>
<dbReference type="RefSeq" id="WP_058356212.1">
    <property type="nucleotide sequence ID" value="NZ_CABKVG010000008.1"/>
</dbReference>
<dbReference type="Gene3D" id="1.25.40.10">
    <property type="entry name" value="Tetratricopeptide repeat domain"/>
    <property type="match status" value="1"/>
</dbReference>
<comment type="subcellular location">
    <subcellularLocation>
        <location evidence="2">Cell inner membrane</location>
        <topology evidence="2">Multi-pass membrane protein</topology>
    </subcellularLocation>
</comment>
<dbReference type="NCBIfam" id="TIGR00540">
    <property type="entry name" value="TPR_hemY_coli"/>
    <property type="match status" value="1"/>
</dbReference>
<proteinExistence type="predicted"/>
<comment type="function">
    <text evidence="1">Involved in a late step of protoheme IX synthesis.</text>
</comment>
<evidence type="ECO:0000256" key="8">
    <source>
        <dbReference type="ARBA" id="ARBA00023136"/>
    </source>
</evidence>
<keyword evidence="7 10" id="KW-1133">Transmembrane helix</keyword>
<keyword evidence="5" id="KW-0997">Cell inner membrane</keyword>
<evidence type="ECO:0000256" key="9">
    <source>
        <dbReference type="ARBA" id="ARBA00023244"/>
    </source>
</evidence>
<evidence type="ECO:0000256" key="2">
    <source>
        <dbReference type="ARBA" id="ARBA00004429"/>
    </source>
</evidence>
<feature type="domain" description="HemY N-terminal" evidence="11">
    <location>
        <begin position="26"/>
        <end position="133"/>
    </location>
</feature>
<dbReference type="InterPro" id="IPR011990">
    <property type="entry name" value="TPR-like_helical_dom_sf"/>
</dbReference>
<evidence type="ECO:0000259" key="11">
    <source>
        <dbReference type="Pfam" id="PF07219"/>
    </source>
</evidence>
<accession>A0ABY4E4T4</accession>
<evidence type="ECO:0000256" key="10">
    <source>
        <dbReference type="SAM" id="Phobius"/>
    </source>
</evidence>
<evidence type="ECO:0000256" key="1">
    <source>
        <dbReference type="ARBA" id="ARBA00002962"/>
    </source>
</evidence>
<name>A0ABY4E4T4_9NEIS</name>
<dbReference type="EMBL" id="CP091511">
    <property type="protein sequence ID" value="UOO89880.1"/>
    <property type="molecule type" value="Genomic_DNA"/>
</dbReference>
<evidence type="ECO:0000256" key="5">
    <source>
        <dbReference type="ARBA" id="ARBA00022519"/>
    </source>
</evidence>
<dbReference type="InterPro" id="IPR005254">
    <property type="entry name" value="Heme_biosyn_assoc_TPR_pro"/>
</dbReference>
<dbReference type="Pfam" id="PF07219">
    <property type="entry name" value="HemY_N"/>
    <property type="match status" value="1"/>
</dbReference>
<evidence type="ECO:0000256" key="4">
    <source>
        <dbReference type="ARBA" id="ARBA00022475"/>
    </source>
</evidence>